<comment type="caution">
    <text evidence="2">The sequence shown here is derived from an EMBL/GenBank/DDBJ whole genome shotgun (WGS) entry which is preliminary data.</text>
</comment>
<evidence type="ECO:0000313" key="2">
    <source>
        <dbReference type="EMBL" id="REL27322.1"/>
    </source>
</evidence>
<name>A0A3E0TTL5_9GAMM</name>
<dbReference type="Proteomes" id="UP000256478">
    <property type="component" value="Unassembled WGS sequence"/>
</dbReference>
<sequence length="118" mass="13078">MKAITLILLALTSFNLFAIDTSIDEKSTETISAKLYSHQGYPYKQLINRANQVKLSFTESKAKKLVTCRVNVALGNEVFDSPKVTVTNAAFTEKPLASCLARNQAKAWLAASFARKRH</sequence>
<dbReference type="OrthoDB" id="6228295at2"/>
<keyword evidence="1" id="KW-0732">Signal</keyword>
<organism evidence="2 3">
    <name type="scientific">Thalassotalea euphylliae</name>
    <dbReference type="NCBI Taxonomy" id="1655234"/>
    <lineage>
        <taxon>Bacteria</taxon>
        <taxon>Pseudomonadati</taxon>
        <taxon>Pseudomonadota</taxon>
        <taxon>Gammaproteobacteria</taxon>
        <taxon>Alteromonadales</taxon>
        <taxon>Colwelliaceae</taxon>
        <taxon>Thalassotalea</taxon>
    </lineage>
</organism>
<dbReference type="RefSeq" id="WP_116008406.1">
    <property type="nucleotide sequence ID" value="NZ_QUOU01000001.1"/>
</dbReference>
<reference evidence="2 3" key="1">
    <citation type="submission" date="2018-08" db="EMBL/GenBank/DDBJ databases">
        <title>Thalassotalea euphylliae genome.</title>
        <authorList>
            <person name="Summers S."/>
            <person name="Rice S.A."/>
            <person name="Freckelton M.L."/>
            <person name="Nedved B.T."/>
            <person name="Hadfield M.G."/>
        </authorList>
    </citation>
    <scope>NUCLEOTIDE SEQUENCE [LARGE SCALE GENOMIC DNA]</scope>
    <source>
        <strain evidence="2 3">H1</strain>
    </source>
</reference>
<dbReference type="EMBL" id="QUOU01000001">
    <property type="protein sequence ID" value="REL27322.1"/>
    <property type="molecule type" value="Genomic_DNA"/>
</dbReference>
<feature type="signal peptide" evidence="1">
    <location>
        <begin position="1"/>
        <end position="18"/>
    </location>
</feature>
<dbReference type="AlphaFoldDB" id="A0A3E0TTL5"/>
<evidence type="ECO:0000256" key="1">
    <source>
        <dbReference type="SAM" id="SignalP"/>
    </source>
</evidence>
<evidence type="ECO:0000313" key="3">
    <source>
        <dbReference type="Proteomes" id="UP000256478"/>
    </source>
</evidence>
<proteinExistence type="predicted"/>
<protein>
    <submittedName>
        <fullName evidence="2">Uncharacterized protein</fullName>
    </submittedName>
</protein>
<feature type="chain" id="PRO_5017605349" evidence="1">
    <location>
        <begin position="19"/>
        <end position="118"/>
    </location>
</feature>
<accession>A0A3E0TTL5</accession>
<gene>
    <name evidence="2" type="ORF">DXX93_12610</name>
</gene>